<gene>
    <name evidence="2" type="ordered locus">XNC1_1390</name>
</gene>
<dbReference type="PANTHER" id="PTHR33594:SF1">
    <property type="entry name" value="HD_PDEASE DOMAIN-CONTAINING PROTEIN"/>
    <property type="match status" value="1"/>
</dbReference>
<reference evidence="2 3" key="1">
    <citation type="journal article" date="2011" name="PLoS ONE">
        <title>The entomopathogenic bacterial endosymbionts xenorhabdus and photorhabdus: convergent lifestyles from divergent genomes.</title>
        <authorList>
            <person name="Chaston J.M."/>
            <person name="Suen G."/>
            <person name="Tucker S.L."/>
            <person name="Andersen A.W."/>
            <person name="Bhasin A."/>
            <person name="Bode E."/>
            <person name="Bode H.B."/>
            <person name="Brachmann A.O."/>
            <person name="Cowles C.E."/>
            <person name="Cowles K.N."/>
            <person name="Darby C."/>
            <person name="de Leon L."/>
            <person name="Drace K."/>
            <person name="Du Z."/>
            <person name="Givaudan A."/>
            <person name="Herbert Tran E.E."/>
            <person name="Jewell K.A."/>
            <person name="Knack J.J."/>
            <person name="Krasomil-Osterfeld K.C."/>
            <person name="Kukor R."/>
            <person name="Lanois A."/>
            <person name="Latreille P."/>
            <person name="Leimgruber N.K."/>
            <person name="Lipke C.M."/>
            <person name="Liu R."/>
            <person name="Lu X."/>
            <person name="Martens E.C."/>
            <person name="Marri P.R."/>
            <person name="Medigue C."/>
            <person name="Menard M.L."/>
            <person name="Miller N.M."/>
            <person name="Morales-Soto N."/>
            <person name="Norton S."/>
            <person name="Ogier J.C."/>
            <person name="Orchard S.S."/>
            <person name="Park D."/>
            <person name="Park Y."/>
            <person name="Qurollo B.A."/>
            <person name="Sugar D.R."/>
            <person name="Richards G.R."/>
            <person name="Rouy Z."/>
            <person name="Slominski B."/>
            <person name="Slominski K."/>
            <person name="Snyder H."/>
            <person name="Tjaden B.C."/>
            <person name="van der Hoeven R."/>
            <person name="Welch R.D."/>
            <person name="Wheeler C."/>
            <person name="Xiang B."/>
            <person name="Barbazuk B."/>
            <person name="Gaudriault S."/>
            <person name="Goodner B."/>
            <person name="Slater S.C."/>
            <person name="Forst S."/>
            <person name="Goldman B.S."/>
            <person name="Goodrich-Blair H."/>
        </authorList>
    </citation>
    <scope>NUCLEOTIDE SEQUENCE [LARGE SCALE GENOMIC DNA]</scope>
    <source>
        <strain evidence="3">ATCC 19061 / DSM 3370 / CCUG 14189 / LMG 1036 / NCIMB 9965 / AN6</strain>
    </source>
</reference>
<accession>D3VAL7</accession>
<feature type="domain" description="HD/PDEase" evidence="1">
    <location>
        <begin position="20"/>
        <end position="139"/>
    </location>
</feature>
<name>D3VAL7_XENNA</name>
<dbReference type="InterPro" id="IPR003607">
    <property type="entry name" value="HD/PDEase_dom"/>
</dbReference>
<dbReference type="Pfam" id="PF01966">
    <property type="entry name" value="HD"/>
    <property type="match status" value="1"/>
</dbReference>
<dbReference type="STRING" id="406817.XNC1_1390"/>
<dbReference type="GeneID" id="24905469"/>
<dbReference type="InterPro" id="IPR006674">
    <property type="entry name" value="HD_domain"/>
</dbReference>
<evidence type="ECO:0000259" key="1">
    <source>
        <dbReference type="SMART" id="SM00471"/>
    </source>
</evidence>
<evidence type="ECO:0000313" key="3">
    <source>
        <dbReference type="Proteomes" id="UP000008075"/>
    </source>
</evidence>
<dbReference type="SMART" id="SM00471">
    <property type="entry name" value="HDc"/>
    <property type="match status" value="1"/>
</dbReference>
<evidence type="ECO:0000313" key="2">
    <source>
        <dbReference type="EMBL" id="CBJ89453.1"/>
    </source>
</evidence>
<dbReference type="PANTHER" id="PTHR33594">
    <property type="entry name" value="SUPERFAMILY HYDROLASE, PUTATIVE (AFU_ORTHOLOGUE AFUA_1G03035)-RELATED"/>
    <property type="match status" value="1"/>
</dbReference>
<dbReference type="KEGG" id="xne:XNC1_1390"/>
<protein>
    <recommendedName>
        <fullName evidence="1">HD/PDEase domain-containing protein</fullName>
    </recommendedName>
</protein>
<sequence length="213" mass="24213">MNLEDKIIHFLKNELKNNVDSSHDLGHLKRVANNCKIICKDEGGDYDVLIISSYFHDIVSLPKNSPERHKSSEFAAKKTISIVKDYFKEVPVSKYGIIEEAIVSHSYSANIKPVSIEAKILQDSDRIDALGAVGLARVFYIAGKLNQKLFDLDDPFATHRELDDKVYALDHFYTKLLKLPITMNTKKGKEIAEVQSDFLLAYIEKLKKEIEIT</sequence>
<keyword evidence="3" id="KW-1185">Reference proteome</keyword>
<dbReference type="Gene3D" id="1.10.3210.50">
    <property type="match status" value="1"/>
</dbReference>
<dbReference type="Proteomes" id="UP000008075">
    <property type="component" value="Chromosome"/>
</dbReference>
<dbReference type="CDD" id="cd00077">
    <property type="entry name" value="HDc"/>
    <property type="match status" value="1"/>
</dbReference>
<organism evidence="2 3">
    <name type="scientific">Xenorhabdus nematophila (strain ATCC 19061 / DSM 3370 / CCUG 14189 / LMG 1036 / NCIMB 9965 / AN6)</name>
    <dbReference type="NCBI Taxonomy" id="406817"/>
    <lineage>
        <taxon>Bacteria</taxon>
        <taxon>Pseudomonadati</taxon>
        <taxon>Pseudomonadota</taxon>
        <taxon>Gammaproteobacteria</taxon>
        <taxon>Enterobacterales</taxon>
        <taxon>Morganellaceae</taxon>
        <taxon>Xenorhabdus</taxon>
    </lineage>
</organism>
<dbReference type="EMBL" id="FN667742">
    <property type="protein sequence ID" value="CBJ89453.1"/>
    <property type="molecule type" value="Genomic_DNA"/>
</dbReference>
<dbReference type="AlphaFoldDB" id="D3VAL7"/>
<proteinExistence type="predicted"/>
<dbReference type="eggNOG" id="COG1418">
    <property type="taxonomic scope" value="Bacteria"/>
</dbReference>
<dbReference type="HOGENOM" id="CLU_036524_3_0_6"/>
<dbReference type="RefSeq" id="WP_010848320.1">
    <property type="nucleotide sequence ID" value="NC_014228.1"/>
</dbReference>
<dbReference type="SUPFAM" id="SSF109604">
    <property type="entry name" value="HD-domain/PDEase-like"/>
    <property type="match status" value="1"/>
</dbReference>